<dbReference type="InterPro" id="IPR029063">
    <property type="entry name" value="SAM-dependent_MTases_sf"/>
</dbReference>
<name>K2RUT9_METFP</name>
<dbReference type="CDD" id="cd02440">
    <property type="entry name" value="AdoMet_MTases"/>
    <property type="match status" value="1"/>
</dbReference>
<dbReference type="Pfam" id="PF08241">
    <property type="entry name" value="Methyltransf_11"/>
    <property type="match status" value="1"/>
</dbReference>
<organism evidence="6 7">
    <name type="scientific">Methanobacterium formicicum (strain DSM 3637 / PP1)</name>
    <dbReference type="NCBI Taxonomy" id="1204725"/>
    <lineage>
        <taxon>Archaea</taxon>
        <taxon>Methanobacteriati</taxon>
        <taxon>Methanobacteriota</taxon>
        <taxon>Methanomada group</taxon>
        <taxon>Methanobacteria</taxon>
        <taxon>Methanobacteriales</taxon>
        <taxon>Methanobacteriaceae</taxon>
        <taxon>Methanobacterium</taxon>
    </lineage>
</organism>
<dbReference type="PANTHER" id="PTHR44307:SF2">
    <property type="entry name" value="PHOSPHOETHANOLAMINE METHYLTRANSFERASE ISOFORM X1"/>
    <property type="match status" value="1"/>
</dbReference>
<dbReference type="EMBL" id="AMPO01000002">
    <property type="protein sequence ID" value="EKF86545.1"/>
    <property type="molecule type" value="Genomic_DNA"/>
</dbReference>
<keyword evidence="2 6" id="KW-0489">Methyltransferase</keyword>
<keyword evidence="3" id="KW-0808">Transferase</keyword>
<accession>K2RUT9</accession>
<gene>
    <name evidence="6" type="ORF">A994_03643</name>
</gene>
<comment type="pathway">
    <text evidence="4">Phospholipid metabolism.</text>
</comment>
<evidence type="ECO:0000313" key="6">
    <source>
        <dbReference type="EMBL" id="EKF86545.1"/>
    </source>
</evidence>
<keyword evidence="7" id="KW-1185">Reference proteome</keyword>
<dbReference type="GO" id="GO:0008757">
    <property type="term" value="F:S-adenosylmethionine-dependent methyltransferase activity"/>
    <property type="evidence" value="ECO:0007669"/>
    <property type="project" value="InterPro"/>
</dbReference>
<dbReference type="Gene3D" id="3.40.50.150">
    <property type="entry name" value="Vaccinia Virus protein VP39"/>
    <property type="match status" value="1"/>
</dbReference>
<evidence type="ECO:0000313" key="7">
    <source>
        <dbReference type="Proteomes" id="UP000007360"/>
    </source>
</evidence>
<evidence type="ECO:0000256" key="3">
    <source>
        <dbReference type="ARBA" id="ARBA00022679"/>
    </source>
</evidence>
<evidence type="ECO:0000256" key="4">
    <source>
        <dbReference type="ARBA" id="ARBA00025707"/>
    </source>
</evidence>
<dbReference type="PANTHER" id="PTHR44307">
    <property type="entry name" value="PHOSPHOETHANOLAMINE METHYLTRANSFERASE"/>
    <property type="match status" value="1"/>
</dbReference>
<dbReference type="PATRIC" id="fig|1204725.3.peg.734"/>
<dbReference type="AlphaFoldDB" id="K2RUT9"/>
<evidence type="ECO:0000256" key="2">
    <source>
        <dbReference type="ARBA" id="ARBA00022603"/>
    </source>
</evidence>
<dbReference type="InterPro" id="IPR013216">
    <property type="entry name" value="Methyltransf_11"/>
</dbReference>
<dbReference type="Proteomes" id="UP000007360">
    <property type="component" value="Unassembled WGS sequence"/>
</dbReference>
<evidence type="ECO:0000259" key="5">
    <source>
        <dbReference type="Pfam" id="PF08241"/>
    </source>
</evidence>
<evidence type="ECO:0000256" key="1">
    <source>
        <dbReference type="ARBA" id="ARBA00005189"/>
    </source>
</evidence>
<reference evidence="6 7" key="1">
    <citation type="journal article" date="2012" name="J. Bacteriol.">
        <title>Draft genome sequence of Methanobacterium formicicum DSM 3637, an archaebacterium isolated from the methane producer amoeba Pelomyxa palustris.</title>
        <authorList>
            <person name="Gutierrez G."/>
        </authorList>
    </citation>
    <scope>NUCLEOTIDE SEQUENCE [LARGE SCALE GENOMIC DNA]</scope>
    <source>
        <strain evidence="7">DSM 3637 / PP1</strain>
    </source>
</reference>
<comment type="caution">
    <text evidence="6">The sequence shown here is derived from an EMBL/GenBank/DDBJ whole genome shotgun (WGS) entry which is preliminary data.</text>
</comment>
<comment type="pathway">
    <text evidence="1">Lipid metabolism.</text>
</comment>
<dbReference type="SUPFAM" id="SSF53335">
    <property type="entry name" value="S-adenosyl-L-methionine-dependent methyltransferases"/>
    <property type="match status" value="1"/>
</dbReference>
<sequence>MSNDNQTIHEFDLNIIFDYFSNTPRQGPGSPEITLKALSFIDGLTSNSKIADIGCGTGGQTMVLAQNTTSKITGIDLFSDFIRQFNQNAQKLNLQERVKGIVGNMENLPFQEEELDLIWSEGAIYNIGFERGLREWRKFLKNGGYIAVTENTWFTQERPTEIQDFWQEAYPEMDTISGKVAQMEKAGYLPIATFVVPEDCWIDYYEVQNPQMQESFLEKYKGNKSAEEFIAYQQYEAELYRKYKEYYGYVFYIGKRIR</sequence>
<dbReference type="GO" id="GO:0032259">
    <property type="term" value="P:methylation"/>
    <property type="evidence" value="ECO:0007669"/>
    <property type="project" value="UniProtKB-KW"/>
</dbReference>
<protein>
    <submittedName>
        <fullName evidence="6">Methyltransferase type 11</fullName>
    </submittedName>
</protein>
<proteinExistence type="predicted"/>
<dbReference type="RefSeq" id="WP_004029936.1">
    <property type="nucleotide sequence ID" value="NZ_AMPO01000002.1"/>
</dbReference>
<feature type="domain" description="Methyltransferase type 11" evidence="5">
    <location>
        <begin position="52"/>
        <end position="147"/>
    </location>
</feature>